<dbReference type="AlphaFoldDB" id="A0A0A9G971"/>
<name>A0A0A9G971_ARUDO</name>
<dbReference type="EMBL" id="GBRH01180653">
    <property type="protein sequence ID" value="JAE17243.1"/>
    <property type="molecule type" value="Transcribed_RNA"/>
</dbReference>
<proteinExistence type="predicted"/>
<reference evidence="1" key="2">
    <citation type="journal article" date="2015" name="Data Brief">
        <title>Shoot transcriptome of the giant reed, Arundo donax.</title>
        <authorList>
            <person name="Barrero R.A."/>
            <person name="Guerrero F.D."/>
            <person name="Moolhuijzen P."/>
            <person name="Goolsby J.A."/>
            <person name="Tidwell J."/>
            <person name="Bellgard S.E."/>
            <person name="Bellgard M.I."/>
        </authorList>
    </citation>
    <scope>NUCLEOTIDE SEQUENCE</scope>
    <source>
        <tissue evidence="1">Shoot tissue taken approximately 20 cm above the soil surface</tissue>
    </source>
</reference>
<protein>
    <submittedName>
        <fullName evidence="1">Uncharacterized protein</fullName>
    </submittedName>
</protein>
<evidence type="ECO:0000313" key="1">
    <source>
        <dbReference type="EMBL" id="JAE17243.1"/>
    </source>
</evidence>
<organism evidence="1">
    <name type="scientific">Arundo donax</name>
    <name type="common">Giant reed</name>
    <name type="synonym">Donax arundinaceus</name>
    <dbReference type="NCBI Taxonomy" id="35708"/>
    <lineage>
        <taxon>Eukaryota</taxon>
        <taxon>Viridiplantae</taxon>
        <taxon>Streptophyta</taxon>
        <taxon>Embryophyta</taxon>
        <taxon>Tracheophyta</taxon>
        <taxon>Spermatophyta</taxon>
        <taxon>Magnoliopsida</taxon>
        <taxon>Liliopsida</taxon>
        <taxon>Poales</taxon>
        <taxon>Poaceae</taxon>
        <taxon>PACMAD clade</taxon>
        <taxon>Arundinoideae</taxon>
        <taxon>Arundineae</taxon>
        <taxon>Arundo</taxon>
    </lineage>
</organism>
<reference evidence="1" key="1">
    <citation type="submission" date="2014-09" db="EMBL/GenBank/DDBJ databases">
        <authorList>
            <person name="Magalhaes I.L.F."/>
            <person name="Oliveira U."/>
            <person name="Santos F.R."/>
            <person name="Vidigal T.H.D.A."/>
            <person name="Brescovit A.D."/>
            <person name="Santos A.J."/>
        </authorList>
    </citation>
    <scope>NUCLEOTIDE SEQUENCE</scope>
    <source>
        <tissue evidence="1">Shoot tissue taken approximately 20 cm above the soil surface</tissue>
    </source>
</reference>
<sequence>MSIPTHASPRQENATQVRA</sequence>
<accession>A0A0A9G971</accession>